<evidence type="ECO:0000313" key="2">
    <source>
        <dbReference type="Proteomes" id="UP000826802"/>
    </source>
</evidence>
<protein>
    <recommendedName>
        <fullName evidence="3">Antitoxin MazE</fullName>
    </recommendedName>
</protein>
<dbReference type="Proteomes" id="UP000826802">
    <property type="component" value="Chromosome"/>
</dbReference>
<sequence>MSKLLEQQLIEGYQSMAEINLLIASEHYLLECEVYDNVDHMSVQNDGE</sequence>
<evidence type="ECO:0000313" key="1">
    <source>
        <dbReference type="EMBL" id="QYA42117.1"/>
    </source>
</evidence>
<gene>
    <name evidence="1" type="ORF">KYI11_11065</name>
</gene>
<name>A0AAE7U804_9STAP</name>
<dbReference type="AlphaFoldDB" id="A0AAE7U804"/>
<dbReference type="RefSeq" id="WP_165958642.1">
    <property type="nucleotide sequence ID" value="NZ_CP054482.1"/>
</dbReference>
<reference evidence="1 2" key="1">
    <citation type="submission" date="2021-07" db="EMBL/GenBank/DDBJ databases">
        <title>Prevalence and characterization of methicillin-resistant Macrococcus spp. in food producing animals and meat in Switzerland in 2019.</title>
        <authorList>
            <person name="Keller J.E."/>
            <person name="Schwendener S."/>
            <person name="Neuenschwander J."/>
            <person name="Overesch G."/>
            <person name="Perreten V."/>
        </authorList>
    </citation>
    <scope>NUCLEOTIDE SEQUENCE [LARGE SCALE GENOMIC DNA]</scope>
    <source>
        <strain evidence="1 2">19Msa0936</strain>
    </source>
</reference>
<dbReference type="Gene3D" id="1.10.1220.10">
    <property type="entry name" value="Met repressor-like"/>
    <property type="match status" value="1"/>
</dbReference>
<dbReference type="InterPro" id="IPR013321">
    <property type="entry name" value="Arc_rbn_hlx_hlx"/>
</dbReference>
<evidence type="ECO:0008006" key="3">
    <source>
        <dbReference type="Google" id="ProtNLM"/>
    </source>
</evidence>
<accession>A0AAE7U804</accession>
<dbReference type="GO" id="GO:0006355">
    <property type="term" value="P:regulation of DNA-templated transcription"/>
    <property type="evidence" value="ECO:0007669"/>
    <property type="project" value="InterPro"/>
</dbReference>
<keyword evidence="2" id="KW-1185">Reference proteome</keyword>
<proteinExistence type="predicted"/>
<dbReference type="EMBL" id="CP079981">
    <property type="protein sequence ID" value="QYA42117.1"/>
    <property type="molecule type" value="Genomic_DNA"/>
</dbReference>
<dbReference type="GeneID" id="99098443"/>
<organism evidence="1 2">
    <name type="scientific">Macrococcoides bohemicum</name>
    <dbReference type="NCBI Taxonomy" id="1903056"/>
    <lineage>
        <taxon>Bacteria</taxon>
        <taxon>Bacillati</taxon>
        <taxon>Bacillota</taxon>
        <taxon>Bacilli</taxon>
        <taxon>Bacillales</taxon>
        <taxon>Staphylococcaceae</taxon>
        <taxon>Macrococcoides</taxon>
    </lineage>
</organism>